<feature type="compositionally biased region" description="Basic and acidic residues" evidence="2">
    <location>
        <begin position="142"/>
        <end position="154"/>
    </location>
</feature>
<dbReference type="Proteomes" id="UP000886653">
    <property type="component" value="Unassembled WGS sequence"/>
</dbReference>
<organism evidence="5 6">
    <name type="scientific">Cronartium quercuum f. sp. fusiforme G11</name>
    <dbReference type="NCBI Taxonomy" id="708437"/>
    <lineage>
        <taxon>Eukaryota</taxon>
        <taxon>Fungi</taxon>
        <taxon>Dikarya</taxon>
        <taxon>Basidiomycota</taxon>
        <taxon>Pucciniomycotina</taxon>
        <taxon>Pucciniomycetes</taxon>
        <taxon>Pucciniales</taxon>
        <taxon>Coleosporiaceae</taxon>
        <taxon>Cronartium</taxon>
    </lineage>
</organism>
<evidence type="ECO:0000313" key="5">
    <source>
        <dbReference type="EMBL" id="KAG0145564.1"/>
    </source>
</evidence>
<feature type="compositionally biased region" description="Low complexity" evidence="2">
    <location>
        <begin position="178"/>
        <end position="191"/>
    </location>
</feature>
<name>A0A9P6NK11_9BASI</name>
<dbReference type="OrthoDB" id="5316007at2759"/>
<feature type="region of interest" description="Disordered" evidence="2">
    <location>
        <begin position="137"/>
        <end position="197"/>
    </location>
</feature>
<comment type="caution">
    <text evidence="5">The sequence shown here is derived from an EMBL/GenBank/DDBJ whole genome shotgun (WGS) entry which is preliminary data.</text>
</comment>
<keyword evidence="1 3" id="KW-0732">Signal</keyword>
<proteinExistence type="predicted"/>
<evidence type="ECO:0000256" key="2">
    <source>
        <dbReference type="SAM" id="MobiDB-lite"/>
    </source>
</evidence>
<feature type="chain" id="PRO_5040426017" description="Yeast cell wall synthesis Kre9/Knh1-like N-terminal domain-containing protein" evidence="3">
    <location>
        <begin position="26"/>
        <end position="197"/>
    </location>
</feature>
<dbReference type="Pfam" id="PF10342">
    <property type="entry name" value="Kre9_KNH"/>
    <property type="match status" value="1"/>
</dbReference>
<dbReference type="PANTHER" id="PTHR35185:SF3">
    <property type="entry name" value="SERINE_THREONINE-RICH PROTEIN ADG2"/>
    <property type="match status" value="1"/>
</dbReference>
<dbReference type="AlphaFoldDB" id="A0A9P6NK11"/>
<feature type="domain" description="Yeast cell wall synthesis Kre9/Knh1-like N-terminal" evidence="4">
    <location>
        <begin position="34"/>
        <end position="126"/>
    </location>
</feature>
<dbReference type="InterPro" id="IPR052479">
    <property type="entry name" value="GPI-anchor_Adhesion_Reg"/>
</dbReference>
<dbReference type="PANTHER" id="PTHR35185">
    <property type="entry name" value="SERINE/THREONINE-RICH PROTEIN ADG2-RELATED"/>
    <property type="match status" value="1"/>
</dbReference>
<accession>A0A9P6NK11</accession>
<evidence type="ECO:0000256" key="1">
    <source>
        <dbReference type="ARBA" id="ARBA00022729"/>
    </source>
</evidence>
<dbReference type="EMBL" id="MU167274">
    <property type="protein sequence ID" value="KAG0145564.1"/>
    <property type="molecule type" value="Genomic_DNA"/>
</dbReference>
<evidence type="ECO:0000256" key="3">
    <source>
        <dbReference type="SAM" id="SignalP"/>
    </source>
</evidence>
<keyword evidence="6" id="KW-1185">Reference proteome</keyword>
<evidence type="ECO:0000259" key="4">
    <source>
        <dbReference type="Pfam" id="PF10342"/>
    </source>
</evidence>
<sequence length="197" mass="21695">MNTRSLPHRFFLLFSLLALASLGSSFFISEPKDENEIWYFGHKKEIHWTSVETDPPKVTISISNNDAGTYPTSFSRIIRRGVPKERGKYVIRKWAFEGLKEGSGYRINLLTKEAGAILAQSPLFTLSSWDPSDISPSISADSNDKSKEVHHKGLSDSQKTAADQILTKSVPDDRKRTGCASGAVSGPGVVSSKDRGH</sequence>
<evidence type="ECO:0000313" key="6">
    <source>
        <dbReference type="Proteomes" id="UP000886653"/>
    </source>
</evidence>
<dbReference type="InterPro" id="IPR018466">
    <property type="entry name" value="Kre9/Knh1-like_N"/>
</dbReference>
<reference evidence="5" key="1">
    <citation type="submission" date="2013-11" db="EMBL/GenBank/DDBJ databases">
        <title>Genome sequence of the fusiform rust pathogen reveals effectors for host alternation and coevolution with pine.</title>
        <authorList>
            <consortium name="DOE Joint Genome Institute"/>
            <person name="Smith K."/>
            <person name="Pendleton A."/>
            <person name="Kubisiak T."/>
            <person name="Anderson C."/>
            <person name="Salamov A."/>
            <person name="Aerts A."/>
            <person name="Riley R."/>
            <person name="Clum A."/>
            <person name="Lindquist E."/>
            <person name="Ence D."/>
            <person name="Campbell M."/>
            <person name="Kronenberg Z."/>
            <person name="Feau N."/>
            <person name="Dhillon B."/>
            <person name="Hamelin R."/>
            <person name="Burleigh J."/>
            <person name="Smith J."/>
            <person name="Yandell M."/>
            <person name="Nelson C."/>
            <person name="Grigoriev I."/>
            <person name="Davis J."/>
        </authorList>
    </citation>
    <scope>NUCLEOTIDE SEQUENCE</scope>
    <source>
        <strain evidence="5">G11</strain>
    </source>
</reference>
<gene>
    <name evidence="5" type="ORF">CROQUDRAFT_658489</name>
</gene>
<feature type="signal peptide" evidence="3">
    <location>
        <begin position="1"/>
        <end position="25"/>
    </location>
</feature>
<protein>
    <recommendedName>
        <fullName evidence="4">Yeast cell wall synthesis Kre9/Knh1-like N-terminal domain-containing protein</fullName>
    </recommendedName>
</protein>